<feature type="compositionally biased region" description="Basic and acidic residues" evidence="1">
    <location>
        <begin position="70"/>
        <end position="83"/>
    </location>
</feature>
<reference evidence="2" key="1">
    <citation type="journal article" date="2019" name="Sci. Rep.">
        <title>Draft genome of Tanacetum cinerariifolium, the natural source of mosquito coil.</title>
        <authorList>
            <person name="Yamashiro T."/>
            <person name="Shiraishi A."/>
            <person name="Satake H."/>
            <person name="Nakayama K."/>
        </authorList>
    </citation>
    <scope>NUCLEOTIDE SEQUENCE</scope>
</reference>
<sequence length="138" mass="14958">MNYIPVIVGTNSNNFAGEGASFDAGQSSMETGPSQDYILMPLWNDGSLFDSFPKDSDGDNQDNDGSSSESKSDNQERHNDENNTKYINTIGPSINTASSNINTSSPTVNNVRLSDDFFGADNDMRSLDEVELDISNIS</sequence>
<dbReference type="EMBL" id="BKCJ011242037">
    <property type="protein sequence ID" value="GFD08965.1"/>
    <property type="molecule type" value="Genomic_DNA"/>
</dbReference>
<accession>A0A699TEM6</accession>
<gene>
    <name evidence="2" type="ORF">Tci_880934</name>
</gene>
<evidence type="ECO:0000256" key="1">
    <source>
        <dbReference type="SAM" id="MobiDB-lite"/>
    </source>
</evidence>
<organism evidence="2">
    <name type="scientific">Tanacetum cinerariifolium</name>
    <name type="common">Dalmatian daisy</name>
    <name type="synonym">Chrysanthemum cinerariifolium</name>
    <dbReference type="NCBI Taxonomy" id="118510"/>
    <lineage>
        <taxon>Eukaryota</taxon>
        <taxon>Viridiplantae</taxon>
        <taxon>Streptophyta</taxon>
        <taxon>Embryophyta</taxon>
        <taxon>Tracheophyta</taxon>
        <taxon>Spermatophyta</taxon>
        <taxon>Magnoliopsida</taxon>
        <taxon>eudicotyledons</taxon>
        <taxon>Gunneridae</taxon>
        <taxon>Pentapetalae</taxon>
        <taxon>asterids</taxon>
        <taxon>campanulids</taxon>
        <taxon>Asterales</taxon>
        <taxon>Asteraceae</taxon>
        <taxon>Asteroideae</taxon>
        <taxon>Anthemideae</taxon>
        <taxon>Anthemidinae</taxon>
        <taxon>Tanacetum</taxon>
    </lineage>
</organism>
<evidence type="ECO:0000313" key="2">
    <source>
        <dbReference type="EMBL" id="GFD08965.1"/>
    </source>
</evidence>
<feature type="non-terminal residue" evidence="2">
    <location>
        <position position="138"/>
    </location>
</feature>
<comment type="caution">
    <text evidence="2">The sequence shown here is derived from an EMBL/GenBank/DDBJ whole genome shotgun (WGS) entry which is preliminary data.</text>
</comment>
<name>A0A699TEM6_TANCI</name>
<protein>
    <submittedName>
        <fullName evidence="2">Uncharacterized protein</fullName>
    </submittedName>
</protein>
<feature type="region of interest" description="Disordered" evidence="1">
    <location>
        <begin position="49"/>
        <end position="91"/>
    </location>
</feature>
<proteinExistence type="predicted"/>
<dbReference type="AlphaFoldDB" id="A0A699TEM6"/>